<dbReference type="eggNOG" id="ENOG5033Q7C">
    <property type="taxonomic scope" value="Bacteria"/>
</dbReference>
<dbReference type="Proteomes" id="UP000004474">
    <property type="component" value="Unassembled WGS sequence"/>
</dbReference>
<accession>K1DWP0</accession>
<comment type="caution">
    <text evidence="1">The sequence shown here is derived from an EMBL/GenBank/DDBJ whole genome shotgun (WGS) entry which is preliminary data.</text>
</comment>
<dbReference type="STRING" id="1210046.B277_09662"/>
<dbReference type="PATRIC" id="fig|1210046.3.peg.1846"/>
<name>K1DWP0_9MICO</name>
<proteinExistence type="predicted"/>
<dbReference type="AlphaFoldDB" id="K1DWP0"/>
<gene>
    <name evidence="1" type="ORF">B277_09662</name>
</gene>
<reference evidence="1 2" key="1">
    <citation type="journal article" date="2012" name="J. Bacteriol.">
        <title>Genome Sequence of Janibacter hoylei MTCC8307, Isolated from the Stratospheric Air.</title>
        <authorList>
            <person name="Pawar S.P."/>
            <person name="Dhotre D.P."/>
            <person name="Shetty S.A."/>
            <person name="Chowdhury S.P."/>
            <person name="Chaudhari B.L."/>
            <person name="Shouche Y.S."/>
        </authorList>
    </citation>
    <scope>NUCLEOTIDE SEQUENCE [LARGE SCALE GENOMIC DNA]</scope>
    <source>
        <strain evidence="1 2">PVAS-1</strain>
    </source>
</reference>
<organism evidence="1 2">
    <name type="scientific">Janibacter hoylei PVAS-1</name>
    <dbReference type="NCBI Taxonomy" id="1210046"/>
    <lineage>
        <taxon>Bacteria</taxon>
        <taxon>Bacillati</taxon>
        <taxon>Actinomycetota</taxon>
        <taxon>Actinomycetes</taxon>
        <taxon>Micrococcales</taxon>
        <taxon>Intrasporangiaceae</taxon>
        <taxon>Janibacter</taxon>
    </lineage>
</organism>
<protein>
    <submittedName>
        <fullName evidence="1">Uncharacterized protein</fullName>
    </submittedName>
</protein>
<dbReference type="EMBL" id="ALWX01000042">
    <property type="protein sequence ID" value="EKA61000.1"/>
    <property type="molecule type" value="Genomic_DNA"/>
</dbReference>
<dbReference type="RefSeq" id="WP_007927519.1">
    <property type="nucleotide sequence ID" value="NZ_PIPF01000007.1"/>
</dbReference>
<evidence type="ECO:0000313" key="2">
    <source>
        <dbReference type="Proteomes" id="UP000004474"/>
    </source>
</evidence>
<sequence length="158" mass="17343">MAVVALIAFIWGRVDIYKERAAREESAARSQAMANSMDRMTRAVETMADTTSTPAQVEAASAQARNSIRWRIRQVDRSSNRVVYELVNAGDGIATGVSASAPEGYNAANMLHKLPVDATVHPHEGVRFYLTMRMSVVPMASMQVRWDGGDEMVPVTDL</sequence>
<evidence type="ECO:0000313" key="1">
    <source>
        <dbReference type="EMBL" id="EKA61000.1"/>
    </source>
</evidence>